<name>A0AAW0BUP1_9AGAR</name>
<reference evidence="2 3" key="1">
    <citation type="journal article" date="2024" name="J Genomics">
        <title>Draft genome sequencing and assembly of Favolaschia claudopus CIRM-BRFM 2984 isolated from oak limbs.</title>
        <authorList>
            <person name="Navarro D."/>
            <person name="Drula E."/>
            <person name="Chaduli D."/>
            <person name="Cazenave R."/>
            <person name="Ahrendt S."/>
            <person name="Wang J."/>
            <person name="Lipzen A."/>
            <person name="Daum C."/>
            <person name="Barry K."/>
            <person name="Grigoriev I.V."/>
            <person name="Favel A."/>
            <person name="Rosso M.N."/>
            <person name="Martin F."/>
        </authorList>
    </citation>
    <scope>NUCLEOTIDE SEQUENCE [LARGE SCALE GENOMIC DNA]</scope>
    <source>
        <strain evidence="2 3">CIRM-BRFM 2984</strain>
    </source>
</reference>
<dbReference type="Proteomes" id="UP001362999">
    <property type="component" value="Unassembled WGS sequence"/>
</dbReference>
<dbReference type="EMBL" id="JAWWNJ010000026">
    <property type="protein sequence ID" value="KAK7029941.1"/>
    <property type="molecule type" value="Genomic_DNA"/>
</dbReference>
<keyword evidence="3" id="KW-1185">Reference proteome</keyword>
<protein>
    <submittedName>
        <fullName evidence="2">Uncharacterized protein</fullName>
    </submittedName>
</protein>
<accession>A0AAW0BUP1</accession>
<comment type="caution">
    <text evidence="2">The sequence shown here is derived from an EMBL/GenBank/DDBJ whole genome shotgun (WGS) entry which is preliminary data.</text>
</comment>
<sequence length="210" mass="23365">MPWWLLVDGAMSLSQSKLLRPFFNRSNKIIGTERAASKSACILFPCPCVVVVLLVVRYALALHSSHIRHVHPRVLNIKHARSARIYSSPLDSIASNSTTSFFSSFHHLTHIMSDIYYSSSSTPPIQDASKLKSHNVGVEAAGGYEGVARSEVRASLLSFYFSFPRPWSWSSRGIRFMSRCPSHRGVSARLKRRGRAESREAKTSQEASGA</sequence>
<evidence type="ECO:0000256" key="1">
    <source>
        <dbReference type="SAM" id="MobiDB-lite"/>
    </source>
</evidence>
<evidence type="ECO:0000313" key="2">
    <source>
        <dbReference type="EMBL" id="KAK7029941.1"/>
    </source>
</evidence>
<organism evidence="2 3">
    <name type="scientific">Favolaschia claudopus</name>
    <dbReference type="NCBI Taxonomy" id="2862362"/>
    <lineage>
        <taxon>Eukaryota</taxon>
        <taxon>Fungi</taxon>
        <taxon>Dikarya</taxon>
        <taxon>Basidiomycota</taxon>
        <taxon>Agaricomycotina</taxon>
        <taxon>Agaricomycetes</taxon>
        <taxon>Agaricomycetidae</taxon>
        <taxon>Agaricales</taxon>
        <taxon>Marasmiineae</taxon>
        <taxon>Mycenaceae</taxon>
        <taxon>Favolaschia</taxon>
    </lineage>
</organism>
<evidence type="ECO:0000313" key="3">
    <source>
        <dbReference type="Proteomes" id="UP001362999"/>
    </source>
</evidence>
<proteinExistence type="predicted"/>
<dbReference type="AlphaFoldDB" id="A0AAW0BUP1"/>
<feature type="region of interest" description="Disordered" evidence="1">
    <location>
        <begin position="187"/>
        <end position="210"/>
    </location>
</feature>
<gene>
    <name evidence="2" type="ORF">R3P38DRAFT_889593</name>
</gene>